<dbReference type="Gene3D" id="2.40.160.60">
    <property type="entry name" value="Outer membrane protein transport protein (OMPP1/FadL/TodX)"/>
    <property type="match status" value="1"/>
</dbReference>
<evidence type="ECO:0000256" key="2">
    <source>
        <dbReference type="ARBA" id="ARBA00008163"/>
    </source>
</evidence>
<name>A0A2N7IG81_9VIBR</name>
<evidence type="ECO:0000256" key="4">
    <source>
        <dbReference type="ARBA" id="ARBA00022692"/>
    </source>
</evidence>
<dbReference type="AlphaFoldDB" id="A0A2N7IG81"/>
<dbReference type="GO" id="GO:0009279">
    <property type="term" value="C:cell outer membrane"/>
    <property type="evidence" value="ECO:0007669"/>
    <property type="project" value="UniProtKB-SubCell"/>
</dbReference>
<dbReference type="Proteomes" id="UP000235746">
    <property type="component" value="Unassembled WGS sequence"/>
</dbReference>
<keyword evidence="4" id="KW-0812">Transmembrane</keyword>
<proteinExistence type="inferred from homology"/>
<dbReference type="Pfam" id="PF03349">
    <property type="entry name" value="Toluene_X"/>
    <property type="match status" value="1"/>
</dbReference>
<dbReference type="PANTHER" id="PTHR35093:SF8">
    <property type="entry name" value="OUTER MEMBRANE PROTEIN NMB0088-RELATED"/>
    <property type="match status" value="1"/>
</dbReference>
<comment type="similarity">
    <text evidence="2">Belongs to the OmpP1/FadL family.</text>
</comment>
<protein>
    <submittedName>
        <fullName evidence="9">Aromatic hydrocarbon degradation protein</fullName>
    </submittedName>
</protein>
<feature type="chain" id="PRO_5014970235" evidence="8">
    <location>
        <begin position="26"/>
        <end position="427"/>
    </location>
</feature>
<dbReference type="InterPro" id="IPR005017">
    <property type="entry name" value="OMPP1/FadL/TodX"/>
</dbReference>
<dbReference type="RefSeq" id="WP_102559409.1">
    <property type="nucleotide sequence ID" value="NZ_MCYL01000017.1"/>
</dbReference>
<keyword evidence="7" id="KW-0998">Cell outer membrane</keyword>
<evidence type="ECO:0000256" key="5">
    <source>
        <dbReference type="ARBA" id="ARBA00022729"/>
    </source>
</evidence>
<keyword evidence="3" id="KW-1134">Transmembrane beta strand</keyword>
<dbReference type="SUPFAM" id="SSF56935">
    <property type="entry name" value="Porins"/>
    <property type="match status" value="1"/>
</dbReference>
<evidence type="ECO:0000313" key="9">
    <source>
        <dbReference type="EMBL" id="PML56137.1"/>
    </source>
</evidence>
<comment type="caution">
    <text evidence="9">The sequence shown here is derived from an EMBL/GenBank/DDBJ whole genome shotgun (WGS) entry which is preliminary data.</text>
</comment>
<sequence length="427" mass="45774">MKMNKTLLSAAVAVGLLSTSTVTHAAGFQLAEYSATGLGRAYAGEAAMADGADAQWRNPAMLTYLEGTQVSVGAIYVDPNIDIDGTSTTRQSTTASNSSDFAHSAVIPNFYVSHKYNDKFALGFAAGTNYGMETDLGKDFGGANHGNEASVTTMELNLNAAYQVLETVSIGGGIRYVMAEGSFGAVSAASIPQIGVSKGDALKYMEGDDTAWGWQVGTAWQINENNRLGFTYKSEVDLTLTGHANGHGFNFGQPNKKDAGSMDLALPATAELASFHQLTEKVAVHASINWTNWSSFKELVADFPTESVSIKEENWEDNYRFALGTTYQMTPKLALRSGIAYDTSAVSEEHRTATIPETDRTWLSIGAGYQWSEQLTLDAGFTYILAKDAKMHETDPGIGGADMFGGSFEGEVTGSIWLVGIQANYRF</sequence>
<comment type="subcellular location">
    <subcellularLocation>
        <location evidence="1">Cell outer membrane</location>
        <topology evidence="1">Multi-pass membrane protein</topology>
    </subcellularLocation>
</comment>
<evidence type="ECO:0000256" key="3">
    <source>
        <dbReference type="ARBA" id="ARBA00022452"/>
    </source>
</evidence>
<dbReference type="EMBL" id="MCYL01000017">
    <property type="protein sequence ID" value="PML56137.1"/>
    <property type="molecule type" value="Genomic_DNA"/>
</dbReference>
<evidence type="ECO:0000256" key="6">
    <source>
        <dbReference type="ARBA" id="ARBA00023136"/>
    </source>
</evidence>
<evidence type="ECO:0000256" key="7">
    <source>
        <dbReference type="ARBA" id="ARBA00023237"/>
    </source>
</evidence>
<dbReference type="PANTHER" id="PTHR35093">
    <property type="entry name" value="OUTER MEMBRANE PROTEIN NMB0088-RELATED"/>
    <property type="match status" value="1"/>
</dbReference>
<evidence type="ECO:0000256" key="1">
    <source>
        <dbReference type="ARBA" id="ARBA00004571"/>
    </source>
</evidence>
<evidence type="ECO:0000256" key="8">
    <source>
        <dbReference type="SAM" id="SignalP"/>
    </source>
</evidence>
<gene>
    <name evidence="9" type="ORF">BCT74_21835</name>
</gene>
<evidence type="ECO:0000313" key="10">
    <source>
        <dbReference type="Proteomes" id="UP000235746"/>
    </source>
</evidence>
<accession>A0A2N7IG81</accession>
<feature type="signal peptide" evidence="8">
    <location>
        <begin position="1"/>
        <end position="25"/>
    </location>
</feature>
<dbReference type="GO" id="GO:0015483">
    <property type="term" value="F:long-chain fatty acid transporting porin activity"/>
    <property type="evidence" value="ECO:0007669"/>
    <property type="project" value="TreeGrafter"/>
</dbReference>
<organism evidence="9 10">
    <name type="scientific">Vibrio lentus</name>
    <dbReference type="NCBI Taxonomy" id="136468"/>
    <lineage>
        <taxon>Bacteria</taxon>
        <taxon>Pseudomonadati</taxon>
        <taxon>Pseudomonadota</taxon>
        <taxon>Gammaproteobacteria</taxon>
        <taxon>Vibrionales</taxon>
        <taxon>Vibrionaceae</taxon>
        <taxon>Vibrio</taxon>
    </lineage>
</organism>
<keyword evidence="5 8" id="KW-0732">Signal</keyword>
<reference evidence="10" key="1">
    <citation type="submission" date="2016-07" db="EMBL/GenBank/DDBJ databases">
        <title>Nontailed viruses are major unrecognized killers of bacteria in the ocean.</title>
        <authorList>
            <person name="Kauffman K."/>
            <person name="Hussain F."/>
            <person name="Yang J."/>
            <person name="Arevalo P."/>
            <person name="Brown J."/>
            <person name="Cutler M."/>
            <person name="Kelly L."/>
            <person name="Polz M.F."/>
        </authorList>
    </citation>
    <scope>NUCLEOTIDE SEQUENCE [LARGE SCALE GENOMIC DNA]</scope>
    <source>
        <strain evidence="10">10N.261.51.B8</strain>
    </source>
</reference>
<keyword evidence="6" id="KW-0472">Membrane</keyword>